<protein>
    <recommendedName>
        <fullName evidence="3">Tetraprenyl-beta-curcumene synthase</fullName>
    </recommendedName>
</protein>
<evidence type="ECO:0008006" key="3">
    <source>
        <dbReference type="Google" id="ProtNLM"/>
    </source>
</evidence>
<evidence type="ECO:0000313" key="2">
    <source>
        <dbReference type="Proteomes" id="UP000277811"/>
    </source>
</evidence>
<dbReference type="Pfam" id="PF10776">
    <property type="entry name" value="DUF2600"/>
    <property type="match status" value="1"/>
</dbReference>
<dbReference type="AlphaFoldDB" id="A0A498R7M6"/>
<dbReference type="Proteomes" id="UP000277811">
    <property type="component" value="Unassembled WGS sequence"/>
</dbReference>
<keyword evidence="2" id="KW-1185">Reference proteome</keyword>
<evidence type="ECO:0000313" key="1">
    <source>
        <dbReference type="EMBL" id="VBB06907.1"/>
    </source>
</evidence>
<reference evidence="1 2" key="1">
    <citation type="submission" date="2018-06" db="EMBL/GenBank/DDBJ databases">
        <authorList>
            <person name="Strepis N."/>
        </authorList>
    </citation>
    <scope>NUCLEOTIDE SEQUENCE [LARGE SCALE GENOMIC DNA]</scope>
    <source>
        <strain evidence="1">LUCI</strain>
    </source>
</reference>
<gene>
    <name evidence="1" type="ORF">LUCI_2147</name>
</gene>
<proteinExistence type="predicted"/>
<dbReference type="EMBL" id="UPPP01000069">
    <property type="protein sequence ID" value="VBB06907.1"/>
    <property type="molecule type" value="Genomic_DNA"/>
</dbReference>
<sequence length="352" mass="40600">MTATVTGLALIGKLVYRTFPAVNHELSQWRKYVLCHSRGILQEQALASLREKKFHCLGGSVFSLYPEVDPAGFLRLIVAFQTVSDYLDNLCDRTGLADETAFYQLHLAITDALNPETTPADYYQFYPYKEDGGYLVNLVTLCRQEIQKLPSYSLVQGTLLHWADLYSRLQTYKHLAPDFREEKMVTWLETFSRLYPEATIWELAAATGSTLGMFMLCAAAANPTLTKTELDRIRCAYFPWINGFHILLDYFIDAAEDRLHGDLNFVSYYGNDRIIPTRLLYFFRQSLRQARPLSRPDFTETVIHGLLAFYLSDPKTNTAAAKEIKRHLLNEAGFRSWLLYQLCLWLRRKKLL</sequence>
<name>A0A498R7M6_9FIRM</name>
<dbReference type="InterPro" id="IPR019712">
    <property type="entry name" value="YtpB-like"/>
</dbReference>
<organism evidence="1 2">
    <name type="scientific">Lucifera butyrica</name>
    <dbReference type="NCBI Taxonomy" id="1351585"/>
    <lineage>
        <taxon>Bacteria</taxon>
        <taxon>Bacillati</taxon>
        <taxon>Bacillota</taxon>
        <taxon>Negativicutes</taxon>
        <taxon>Veillonellales</taxon>
        <taxon>Veillonellaceae</taxon>
        <taxon>Lucifera</taxon>
    </lineage>
</organism>
<accession>A0A498R7M6</accession>